<comment type="caution">
    <text evidence="1">The sequence shown here is derived from an EMBL/GenBank/DDBJ whole genome shotgun (WGS) entry which is preliminary data.</text>
</comment>
<dbReference type="Proteomes" id="UP000823844">
    <property type="component" value="Unassembled WGS sequence"/>
</dbReference>
<sequence length="204" mass="22831">MHIKRIRSSIILFLLAFTTLFFTLKDSSTNVLAAEDITVEIVATYNYDKVPADALATIKDIVANDNTISMKVKNGYLILTKVYSSSPELANNPLEASFVQLPDHSVKVANFNLALARMDAGNGLENIPSGSPLFIYGQEAYAGQRNGQHVSVGTHVHCNRFDGRHSDHRYWKHSDVLNTRGHRVHNCSSWRGGRAHKNWPKTRK</sequence>
<dbReference type="EMBL" id="JAHLFT010000070">
    <property type="protein sequence ID" value="MBU3828582.1"/>
    <property type="molecule type" value="Genomic_DNA"/>
</dbReference>
<reference evidence="1" key="1">
    <citation type="journal article" date="2021" name="PeerJ">
        <title>Extensive microbial diversity within the chicken gut microbiome revealed by metagenomics and culture.</title>
        <authorList>
            <person name="Gilroy R."/>
            <person name="Ravi A."/>
            <person name="Getino M."/>
            <person name="Pursley I."/>
            <person name="Horton D.L."/>
            <person name="Alikhan N.F."/>
            <person name="Baker D."/>
            <person name="Gharbi K."/>
            <person name="Hall N."/>
            <person name="Watson M."/>
            <person name="Adriaenssens E.M."/>
            <person name="Foster-Nyarko E."/>
            <person name="Jarju S."/>
            <person name="Secka A."/>
            <person name="Antonio M."/>
            <person name="Oren A."/>
            <person name="Chaudhuri R.R."/>
            <person name="La Ragione R."/>
            <person name="Hildebrand F."/>
            <person name="Pallen M.J."/>
        </authorList>
    </citation>
    <scope>NUCLEOTIDE SEQUENCE</scope>
    <source>
        <strain evidence="1">F6-686</strain>
    </source>
</reference>
<accession>A0A9E2KT42</accession>
<reference evidence="1" key="2">
    <citation type="submission" date="2021-04" db="EMBL/GenBank/DDBJ databases">
        <authorList>
            <person name="Gilroy R."/>
        </authorList>
    </citation>
    <scope>NUCLEOTIDE SEQUENCE</scope>
    <source>
        <strain evidence="1">F6-686</strain>
    </source>
</reference>
<evidence type="ECO:0000313" key="2">
    <source>
        <dbReference type="Proteomes" id="UP000823844"/>
    </source>
</evidence>
<protein>
    <submittedName>
        <fullName evidence="1">Uncharacterized protein</fullName>
    </submittedName>
</protein>
<name>A0A9E2KT42_9LACO</name>
<gene>
    <name evidence="1" type="ORF">H9806_05555</name>
</gene>
<dbReference type="AlphaFoldDB" id="A0A9E2KT42"/>
<proteinExistence type="predicted"/>
<organism evidence="1 2">
    <name type="scientific">Candidatus Lactobacillus pullistercoris</name>
    <dbReference type="NCBI Taxonomy" id="2838636"/>
    <lineage>
        <taxon>Bacteria</taxon>
        <taxon>Bacillati</taxon>
        <taxon>Bacillota</taxon>
        <taxon>Bacilli</taxon>
        <taxon>Lactobacillales</taxon>
        <taxon>Lactobacillaceae</taxon>
        <taxon>Lactobacillus</taxon>
    </lineage>
</organism>
<evidence type="ECO:0000313" key="1">
    <source>
        <dbReference type="EMBL" id="MBU3828582.1"/>
    </source>
</evidence>